<gene>
    <name evidence="2" type="ORF">HPBE_LOCUS22542</name>
</gene>
<organism evidence="3 4">
    <name type="scientific">Heligmosomoides polygyrus</name>
    <name type="common">Parasitic roundworm</name>
    <dbReference type="NCBI Taxonomy" id="6339"/>
    <lineage>
        <taxon>Eukaryota</taxon>
        <taxon>Metazoa</taxon>
        <taxon>Ecdysozoa</taxon>
        <taxon>Nematoda</taxon>
        <taxon>Chromadorea</taxon>
        <taxon>Rhabditida</taxon>
        <taxon>Rhabditina</taxon>
        <taxon>Rhabditomorpha</taxon>
        <taxon>Strongyloidea</taxon>
        <taxon>Heligmosomidae</taxon>
        <taxon>Heligmosomoides</taxon>
    </lineage>
</organism>
<sequence length="273" mass="30129">MAVAPLAAPRFRRSVHGPLRDGNLARQQDNRQGNANYASCTGEMSSEDKPSTRRTPNIAGPDTCFDERTTDGASVSQNGSQETIRDHWDDHQRDEQTHSQDVSESGVCLTGCKLPEIDVLEEFWSSLRRPSERTIKVSNATVRFASLRYVFVLSSLHCGSSRLVVQLFVSSSLHCGLSCPTALHFVSSHCATVRLVHSATFFRLVIAAQRFGSSRCAAFFVTSHCAAVSSRLVALQFHLVPLHCSSSRFHCTVVCLVPLRWCFVSSHCIEDVS</sequence>
<evidence type="ECO:0000313" key="3">
    <source>
        <dbReference type="Proteomes" id="UP000050761"/>
    </source>
</evidence>
<evidence type="ECO:0000256" key="1">
    <source>
        <dbReference type="SAM" id="MobiDB-lite"/>
    </source>
</evidence>
<feature type="compositionally biased region" description="Polar residues" evidence="1">
    <location>
        <begin position="71"/>
        <end position="81"/>
    </location>
</feature>
<evidence type="ECO:0000313" key="2">
    <source>
        <dbReference type="EMBL" id="VDP33226.1"/>
    </source>
</evidence>
<accession>A0A183GIR7</accession>
<feature type="region of interest" description="Disordered" evidence="1">
    <location>
        <begin position="14"/>
        <end position="81"/>
    </location>
</feature>
<reference evidence="4" key="2">
    <citation type="submission" date="2019-09" db="UniProtKB">
        <authorList>
            <consortium name="WormBaseParasite"/>
        </authorList>
    </citation>
    <scope>IDENTIFICATION</scope>
</reference>
<dbReference type="EMBL" id="UZAH01034093">
    <property type="protein sequence ID" value="VDP33226.1"/>
    <property type="molecule type" value="Genomic_DNA"/>
</dbReference>
<dbReference type="AlphaFoldDB" id="A0A183GIR7"/>
<name>A0A183GIR7_HELPZ</name>
<accession>A0A3P8GQW8</accession>
<keyword evidence="3" id="KW-1185">Reference proteome</keyword>
<dbReference type="WBParaSite" id="HPBE_0002254301-mRNA-1">
    <property type="protein sequence ID" value="HPBE_0002254301-mRNA-1"/>
    <property type="gene ID" value="HPBE_0002254301"/>
</dbReference>
<reference evidence="2 3" key="1">
    <citation type="submission" date="2018-11" db="EMBL/GenBank/DDBJ databases">
        <authorList>
            <consortium name="Pathogen Informatics"/>
        </authorList>
    </citation>
    <scope>NUCLEOTIDE SEQUENCE [LARGE SCALE GENOMIC DNA]</scope>
</reference>
<protein>
    <submittedName>
        <fullName evidence="4">Polyketide synthase</fullName>
    </submittedName>
</protein>
<dbReference type="Proteomes" id="UP000050761">
    <property type="component" value="Unassembled WGS sequence"/>
</dbReference>
<feature type="compositionally biased region" description="Polar residues" evidence="1">
    <location>
        <begin position="25"/>
        <end position="44"/>
    </location>
</feature>
<proteinExistence type="predicted"/>
<evidence type="ECO:0000313" key="4">
    <source>
        <dbReference type="WBParaSite" id="HPBE_0002254301-mRNA-1"/>
    </source>
</evidence>